<keyword evidence="4 8" id="KW-1133">Transmembrane helix</keyword>
<protein>
    <recommendedName>
        <fullName evidence="9">Cyclic nucleotide-binding domain-containing protein</fullName>
    </recommendedName>
</protein>
<gene>
    <name evidence="10" type="ORF">PCOR1329_LOCUS74868</name>
</gene>
<dbReference type="Gene3D" id="2.60.120.10">
    <property type="entry name" value="Jelly Rolls"/>
    <property type="match status" value="1"/>
</dbReference>
<evidence type="ECO:0000256" key="6">
    <source>
        <dbReference type="ARBA" id="ARBA00023136"/>
    </source>
</evidence>
<feature type="transmembrane region" description="Helical" evidence="8">
    <location>
        <begin position="378"/>
        <end position="399"/>
    </location>
</feature>
<dbReference type="InterPro" id="IPR000595">
    <property type="entry name" value="cNMP-bd_dom"/>
</dbReference>
<proteinExistence type="predicted"/>
<feature type="compositionally biased region" description="Basic and acidic residues" evidence="7">
    <location>
        <begin position="784"/>
        <end position="799"/>
    </location>
</feature>
<evidence type="ECO:0000313" key="11">
    <source>
        <dbReference type="Proteomes" id="UP001189429"/>
    </source>
</evidence>
<feature type="compositionally biased region" description="Low complexity" evidence="7">
    <location>
        <begin position="108"/>
        <end position="123"/>
    </location>
</feature>
<feature type="transmembrane region" description="Helical" evidence="8">
    <location>
        <begin position="250"/>
        <end position="268"/>
    </location>
</feature>
<keyword evidence="2" id="KW-0813">Transport</keyword>
<accession>A0ABN9XDR7</accession>
<dbReference type="SUPFAM" id="SSF51206">
    <property type="entry name" value="cAMP-binding domain-like"/>
    <property type="match status" value="1"/>
</dbReference>
<evidence type="ECO:0000256" key="1">
    <source>
        <dbReference type="ARBA" id="ARBA00004141"/>
    </source>
</evidence>
<evidence type="ECO:0000256" key="5">
    <source>
        <dbReference type="ARBA" id="ARBA00023065"/>
    </source>
</evidence>
<dbReference type="Proteomes" id="UP001189429">
    <property type="component" value="Unassembled WGS sequence"/>
</dbReference>
<reference evidence="10" key="1">
    <citation type="submission" date="2023-10" db="EMBL/GenBank/DDBJ databases">
        <authorList>
            <person name="Chen Y."/>
            <person name="Shah S."/>
            <person name="Dougan E. K."/>
            <person name="Thang M."/>
            <person name="Chan C."/>
        </authorList>
    </citation>
    <scope>NUCLEOTIDE SEQUENCE [LARGE SCALE GENOMIC DNA]</scope>
</reference>
<dbReference type="PANTHER" id="PTHR45689">
    <property type="entry name" value="I[[H]] CHANNEL, ISOFORM E"/>
    <property type="match status" value="1"/>
</dbReference>
<keyword evidence="6 8" id="KW-0472">Membrane</keyword>
<evidence type="ECO:0000256" key="7">
    <source>
        <dbReference type="SAM" id="MobiDB-lite"/>
    </source>
</evidence>
<feature type="domain" description="Cyclic nucleotide-binding" evidence="9">
    <location>
        <begin position="579"/>
        <end position="717"/>
    </location>
</feature>
<dbReference type="Pfam" id="PF00520">
    <property type="entry name" value="Ion_trans"/>
    <property type="match status" value="1"/>
</dbReference>
<dbReference type="InterPro" id="IPR005821">
    <property type="entry name" value="Ion_trans_dom"/>
</dbReference>
<keyword evidence="11" id="KW-1185">Reference proteome</keyword>
<dbReference type="InterPro" id="IPR051413">
    <property type="entry name" value="K/Na_HCN_channel"/>
</dbReference>
<evidence type="ECO:0000259" key="9">
    <source>
        <dbReference type="PROSITE" id="PS50042"/>
    </source>
</evidence>
<feature type="compositionally biased region" description="Polar residues" evidence="7">
    <location>
        <begin position="765"/>
        <end position="782"/>
    </location>
</feature>
<feature type="transmembrane region" description="Helical" evidence="8">
    <location>
        <begin position="217"/>
        <end position="238"/>
    </location>
</feature>
<feature type="transmembrane region" description="Helical" evidence="8">
    <location>
        <begin position="475"/>
        <end position="496"/>
    </location>
</feature>
<comment type="subcellular location">
    <subcellularLocation>
        <location evidence="1">Membrane</location>
        <topology evidence="1">Multi-pass membrane protein</topology>
    </subcellularLocation>
</comment>
<dbReference type="EMBL" id="CAUYUJ010020179">
    <property type="protein sequence ID" value="CAK0896383.1"/>
    <property type="molecule type" value="Genomic_DNA"/>
</dbReference>
<dbReference type="PROSITE" id="PS50042">
    <property type="entry name" value="CNMP_BINDING_3"/>
    <property type="match status" value="1"/>
</dbReference>
<feature type="region of interest" description="Disordered" evidence="7">
    <location>
        <begin position="764"/>
        <end position="809"/>
    </location>
</feature>
<evidence type="ECO:0000256" key="3">
    <source>
        <dbReference type="ARBA" id="ARBA00022692"/>
    </source>
</evidence>
<dbReference type="PANTHER" id="PTHR45689:SF5">
    <property type="entry name" value="I[[H]] CHANNEL, ISOFORM E"/>
    <property type="match status" value="1"/>
</dbReference>
<evidence type="ECO:0000313" key="10">
    <source>
        <dbReference type="EMBL" id="CAK0896383.1"/>
    </source>
</evidence>
<comment type="caution">
    <text evidence="10">The sequence shown here is derived from an EMBL/GenBank/DDBJ whole genome shotgun (WGS) entry which is preliminary data.</text>
</comment>
<keyword evidence="3 8" id="KW-0812">Transmembrane</keyword>
<feature type="region of interest" description="Disordered" evidence="7">
    <location>
        <begin position="108"/>
        <end position="145"/>
    </location>
</feature>
<name>A0ABN9XDR7_9DINO</name>
<evidence type="ECO:0000256" key="4">
    <source>
        <dbReference type="ARBA" id="ARBA00022989"/>
    </source>
</evidence>
<dbReference type="Gene3D" id="1.10.287.70">
    <property type="match status" value="1"/>
</dbReference>
<evidence type="ECO:0000256" key="8">
    <source>
        <dbReference type="SAM" id="Phobius"/>
    </source>
</evidence>
<evidence type="ECO:0000256" key="2">
    <source>
        <dbReference type="ARBA" id="ARBA00022448"/>
    </source>
</evidence>
<dbReference type="SUPFAM" id="SSF81324">
    <property type="entry name" value="Voltage-gated potassium channels"/>
    <property type="match status" value="1"/>
</dbReference>
<dbReference type="InterPro" id="IPR018490">
    <property type="entry name" value="cNMP-bd_dom_sf"/>
</dbReference>
<sequence length="809" mass="89434">MAQARPAAEAFEAHLQAITGALDLQAGLVRGALGLHPAPSLVDFRAAEVSIGRLSAAIRDLRSDLLAATTAAGSGEPQAATAVEALASKAYPSSATRAASIAGLDLSCSTGSRSSVSSQNGRSMQRIPAVSEEDGDVTPVTPVTPMVLNSRPSDSLASVMEGVAENGAYDRFKLFSNDSVDTIFLNRASVTSVKGVSYQYNSACIGGSLNPDWSPRLSWDLLIMFLVLCDCVVLPFQLAEFRTDPRFDQFWLWLTVTVFVCDLVLNFFTGYHAGKKDEHLQEGTLVTERGSIAAHYLRGWFWVDFLSAVPWSVIAVAFSSNGETDGSSAGQVTKLAKIIKLTRLLRLMRMLRLYKVSVVWERIESRIGSIAALNGVSLLKVLGVWTAICHWGACVWWMVGKRDSLVMLLTMQNDVPEGLHWTELPRVHSAYDDFGPWRWVDRPASEQYVFCFYWVLGVMRTMPAEVTPVNLTERIFVLLFMFFAVMAFAVNVTRITQAWFRFGARKDSFKEEMACVRMHLNTMNCGNALQLRAQAFLKHLFDRRKIHAKELGLLNTMPEGLKRKLRHAQRIHHLRMVPLLREWQKQALQHVCDHATEVVDYLPGDKLTTKNSEAEAAYVLMRGGLQIANPRKHRLSEDSSATGMLTMLWRMSVTSNQDCERLTVVDDHCLVHETVSRDTVVVLECSEVLRIDRLAFKEALQALRSRHQQAQELYRAEEMAVMRNSLCTEDSSPSAGAVSAECGGYAGTVGTECGGYTLTRPAGQSGLSKRSHLSSASATSDVHSFPEGDDPARLERPRGFFEGTAPARG</sequence>
<organism evidence="10 11">
    <name type="scientific">Prorocentrum cordatum</name>
    <dbReference type="NCBI Taxonomy" id="2364126"/>
    <lineage>
        <taxon>Eukaryota</taxon>
        <taxon>Sar</taxon>
        <taxon>Alveolata</taxon>
        <taxon>Dinophyceae</taxon>
        <taxon>Prorocentrales</taxon>
        <taxon>Prorocentraceae</taxon>
        <taxon>Prorocentrum</taxon>
    </lineage>
</organism>
<dbReference type="InterPro" id="IPR014710">
    <property type="entry name" value="RmlC-like_jellyroll"/>
</dbReference>
<keyword evidence="5" id="KW-0406">Ion transport</keyword>